<comment type="similarity">
    <text evidence="1">Belongs to the AAA ATPase family.</text>
</comment>
<comment type="caution">
    <text evidence="4">The sequence shown here is derived from an EMBL/GenBank/DDBJ whole genome shotgun (WGS) entry which is preliminary data.</text>
</comment>
<proteinExistence type="inferred from homology"/>
<gene>
    <name evidence="4" type="ORF">GCM10010430_27320</name>
</gene>
<protein>
    <recommendedName>
        <fullName evidence="3">ATPase AAA-type core domain-containing protein</fullName>
    </recommendedName>
</protein>
<dbReference type="Gene3D" id="3.40.50.300">
    <property type="entry name" value="P-loop containing nucleotide triphosphate hydrolases"/>
    <property type="match status" value="1"/>
</dbReference>
<keyword evidence="5" id="KW-1185">Reference proteome</keyword>
<dbReference type="PANTHER" id="PTHR23076">
    <property type="entry name" value="METALLOPROTEASE M41 FTSH"/>
    <property type="match status" value="1"/>
</dbReference>
<dbReference type="Proteomes" id="UP001500305">
    <property type="component" value="Unassembled WGS sequence"/>
</dbReference>
<evidence type="ECO:0000313" key="5">
    <source>
        <dbReference type="Proteomes" id="UP001500305"/>
    </source>
</evidence>
<dbReference type="SUPFAM" id="SSF52540">
    <property type="entry name" value="P-loop containing nucleoside triphosphate hydrolases"/>
    <property type="match status" value="1"/>
</dbReference>
<dbReference type="InterPro" id="IPR027417">
    <property type="entry name" value="P-loop_NTPase"/>
</dbReference>
<feature type="region of interest" description="Disordered" evidence="2">
    <location>
        <begin position="59"/>
        <end position="101"/>
    </location>
</feature>
<keyword evidence="1" id="KW-0067">ATP-binding</keyword>
<feature type="compositionally biased region" description="Low complexity" evidence="2">
    <location>
        <begin position="80"/>
        <end position="90"/>
    </location>
</feature>
<evidence type="ECO:0000256" key="1">
    <source>
        <dbReference type="RuleBase" id="RU003651"/>
    </source>
</evidence>
<dbReference type="Pfam" id="PF00004">
    <property type="entry name" value="AAA"/>
    <property type="match status" value="1"/>
</dbReference>
<dbReference type="InterPro" id="IPR003960">
    <property type="entry name" value="ATPase_AAA_CS"/>
</dbReference>
<accession>A0ABN3DY00</accession>
<evidence type="ECO:0000259" key="3">
    <source>
        <dbReference type="Pfam" id="PF00004"/>
    </source>
</evidence>
<dbReference type="EMBL" id="BAAATR010000010">
    <property type="protein sequence ID" value="GAA2244105.1"/>
    <property type="molecule type" value="Genomic_DNA"/>
</dbReference>
<reference evidence="4 5" key="1">
    <citation type="journal article" date="2019" name="Int. J. Syst. Evol. Microbiol.">
        <title>The Global Catalogue of Microorganisms (GCM) 10K type strain sequencing project: providing services to taxonomists for standard genome sequencing and annotation.</title>
        <authorList>
            <consortium name="The Broad Institute Genomics Platform"/>
            <consortium name="The Broad Institute Genome Sequencing Center for Infectious Disease"/>
            <person name="Wu L."/>
            <person name="Ma J."/>
        </authorList>
    </citation>
    <scope>NUCLEOTIDE SEQUENCE [LARGE SCALE GENOMIC DNA]</scope>
    <source>
        <strain evidence="4 5">JCM 7356</strain>
    </source>
</reference>
<dbReference type="InterPro" id="IPR003959">
    <property type="entry name" value="ATPase_AAA_core"/>
</dbReference>
<organism evidence="4 5">
    <name type="scientific">Kitasatospora cystarginea</name>
    <dbReference type="NCBI Taxonomy" id="58350"/>
    <lineage>
        <taxon>Bacteria</taxon>
        <taxon>Bacillati</taxon>
        <taxon>Actinomycetota</taxon>
        <taxon>Actinomycetes</taxon>
        <taxon>Kitasatosporales</taxon>
        <taxon>Streptomycetaceae</taxon>
        <taxon>Kitasatospora</taxon>
    </lineage>
</organism>
<dbReference type="PANTHER" id="PTHR23076:SF97">
    <property type="entry name" value="ATP-DEPENDENT ZINC METALLOPROTEASE YME1L1"/>
    <property type="match status" value="1"/>
</dbReference>
<dbReference type="PROSITE" id="PS00674">
    <property type="entry name" value="AAA"/>
    <property type="match status" value="1"/>
</dbReference>
<evidence type="ECO:0000313" key="4">
    <source>
        <dbReference type="EMBL" id="GAA2244105.1"/>
    </source>
</evidence>
<keyword evidence="1" id="KW-0547">Nucleotide-binding</keyword>
<feature type="domain" description="ATPase AAA-type core" evidence="3">
    <location>
        <begin position="7"/>
        <end position="55"/>
    </location>
</feature>
<sequence>MHEMIARNQQTLNQLLSEMDGFDQSTGIVVLAATNRPDALDPALLRPGPFDRQVTYRCRTRASGRRSSPSTCAERPWPPTSTWSASPVAPRGSPERTWRTS</sequence>
<name>A0ABN3DY00_9ACTN</name>
<evidence type="ECO:0000256" key="2">
    <source>
        <dbReference type="SAM" id="MobiDB-lite"/>
    </source>
</evidence>